<dbReference type="Proteomes" id="UP000030711">
    <property type="component" value="Unassembled WGS sequence"/>
</dbReference>
<dbReference type="Gramene" id="KCW44376">
    <property type="protein sequence ID" value="KCW44376"/>
    <property type="gene ID" value="EUGRSUZ_L02148"/>
</dbReference>
<reference evidence="2" key="1">
    <citation type="submission" date="2013-07" db="EMBL/GenBank/DDBJ databases">
        <title>The genome of Eucalyptus grandis.</title>
        <authorList>
            <person name="Schmutz J."/>
            <person name="Hayes R."/>
            <person name="Myburg A."/>
            <person name="Tuskan G."/>
            <person name="Grattapaglia D."/>
            <person name="Rokhsar D.S."/>
        </authorList>
    </citation>
    <scope>NUCLEOTIDE SEQUENCE</scope>
    <source>
        <tissue evidence="2">Leaf extractions</tissue>
    </source>
</reference>
<dbReference type="AlphaFoldDB" id="A0A058ZSP4"/>
<dbReference type="EMBL" id="MU848863">
    <property type="protein sequence ID" value="KAK2631996.1"/>
    <property type="molecule type" value="Genomic_DNA"/>
</dbReference>
<evidence type="ECO:0000313" key="1">
    <source>
        <dbReference type="EMBL" id="KAK2631996.1"/>
    </source>
</evidence>
<reference evidence="1" key="4">
    <citation type="submission" date="2023-07" db="EMBL/GenBank/DDBJ databases">
        <authorList>
            <person name="Myburg A.A."/>
            <person name="Grattapaglia D."/>
            <person name="Tuskan G.A."/>
            <person name="Hellsten U."/>
            <person name="Hayes R.D."/>
            <person name="Grimwood J."/>
            <person name="Jenkins J."/>
            <person name="Lindquist E."/>
            <person name="Tice H."/>
            <person name="Bauer D."/>
            <person name="Goodstein D.M."/>
            <person name="Dubchak I."/>
            <person name="Poliakov A."/>
            <person name="Mizrachi E."/>
            <person name="Kullan A.R."/>
            <person name="Hussey S.G."/>
            <person name="Pinard D."/>
            <person name="Van D.M."/>
            <person name="Singh P."/>
            <person name="Van J.I."/>
            <person name="Silva-Junior O.B."/>
            <person name="Togawa R.C."/>
            <person name="Pappas M.R."/>
            <person name="Faria D.A."/>
            <person name="Sansaloni C.P."/>
            <person name="Petroli C.D."/>
            <person name="Yang X."/>
            <person name="Ranjan P."/>
            <person name="Tschaplinski T.J."/>
            <person name="Ye C.Y."/>
            <person name="Li T."/>
            <person name="Sterck L."/>
            <person name="Vanneste K."/>
            <person name="Murat F."/>
            <person name="Soler M."/>
            <person name="Clemente H.S."/>
            <person name="Saidi N."/>
            <person name="Cassan-Wang H."/>
            <person name="Dunand C."/>
            <person name="Hefer C.A."/>
            <person name="Bornberg-Bauer E."/>
            <person name="Kersting A.R."/>
            <person name="Vining K."/>
            <person name="Amarasinghe V."/>
            <person name="Ranik M."/>
            <person name="Naithani S."/>
            <person name="Elser J."/>
            <person name="Boyd A.E."/>
            <person name="Liston A."/>
            <person name="Spatafora J.W."/>
            <person name="Dharmwardhana P."/>
            <person name="Raja R."/>
            <person name="Sullivan C."/>
            <person name="Romanel E."/>
            <person name="Alves-Ferreira M."/>
            <person name="Kulheim C."/>
            <person name="Foley W."/>
            <person name="Carocha V."/>
            <person name="Paiva J."/>
            <person name="Kudrna D."/>
            <person name="Brommonschenkel S.H."/>
            <person name="Pasquali G."/>
            <person name="Byrne M."/>
            <person name="Rigault P."/>
            <person name="Tibbits J."/>
            <person name="Spokevicius A."/>
            <person name="Jones R.C."/>
            <person name="Steane D.A."/>
            <person name="Vaillancourt R.E."/>
            <person name="Potts B.M."/>
            <person name="Joubert F."/>
            <person name="Barry K."/>
            <person name="Pappas G.J."/>
            <person name="Strauss S.H."/>
            <person name="Jaiswal P."/>
            <person name="Grima-Pettenati J."/>
            <person name="Salse J."/>
            <person name="Van D.P."/>
            <person name="Rokhsar D.S."/>
            <person name="Schmutz J."/>
        </authorList>
    </citation>
    <scope>NUCLEOTIDE SEQUENCE</scope>
    <source>
        <tissue evidence="1">Leaf extractions</tissue>
    </source>
</reference>
<protein>
    <submittedName>
        <fullName evidence="2">Uncharacterized protein</fullName>
    </submittedName>
</protein>
<reference evidence="1" key="2">
    <citation type="journal article" date="2014" name="Nature">
        <title>The genome of Eucalyptus grandis.</title>
        <authorList>
            <person name="Myburg A.A."/>
            <person name="Grattapaglia D."/>
            <person name="Tuskan G.A."/>
            <person name="Hellsten U."/>
            <person name="Hayes R.D."/>
            <person name="Grimwood J."/>
            <person name="Jenkins J."/>
            <person name="Lindquist E."/>
            <person name="Tice H."/>
            <person name="Bauer D."/>
            <person name="Goodstein D.M."/>
            <person name="Dubchak I."/>
            <person name="Poliakov A."/>
            <person name="Mizrachi E."/>
            <person name="Kullan A.R."/>
            <person name="Hussey S.G."/>
            <person name="Pinard D."/>
            <person name="van der Merwe K."/>
            <person name="Singh P."/>
            <person name="van Jaarsveld I."/>
            <person name="Silva-Junior O.B."/>
            <person name="Togawa R.C."/>
            <person name="Pappas M.R."/>
            <person name="Faria D.A."/>
            <person name="Sansaloni C.P."/>
            <person name="Petroli C.D."/>
            <person name="Yang X."/>
            <person name="Ranjan P."/>
            <person name="Tschaplinski T.J."/>
            <person name="Ye C.Y."/>
            <person name="Li T."/>
            <person name="Sterck L."/>
            <person name="Vanneste K."/>
            <person name="Murat F."/>
            <person name="Soler M."/>
            <person name="Clemente H.S."/>
            <person name="Saidi N."/>
            <person name="Cassan-Wang H."/>
            <person name="Dunand C."/>
            <person name="Hefer C.A."/>
            <person name="Bornberg-Bauer E."/>
            <person name="Kersting A.R."/>
            <person name="Vining K."/>
            <person name="Amarasinghe V."/>
            <person name="Ranik M."/>
            <person name="Naithani S."/>
            <person name="Elser J."/>
            <person name="Boyd A.E."/>
            <person name="Liston A."/>
            <person name="Spatafora J.W."/>
            <person name="Dharmwardhana P."/>
            <person name="Raja R."/>
            <person name="Sullivan C."/>
            <person name="Romanel E."/>
            <person name="Alves-Ferreira M."/>
            <person name="Kulheim C."/>
            <person name="Foley W."/>
            <person name="Carocha V."/>
            <person name="Paiva J."/>
            <person name="Kudrna D."/>
            <person name="Brommonschenkel S.H."/>
            <person name="Pasquali G."/>
            <person name="Byrne M."/>
            <person name="Rigault P."/>
            <person name="Tibbits J."/>
            <person name="Spokevicius A."/>
            <person name="Jones R.C."/>
            <person name="Steane D.A."/>
            <person name="Vaillancourt R.E."/>
            <person name="Potts B.M."/>
            <person name="Joubert F."/>
            <person name="Barry K."/>
            <person name="Pappas G.J."/>
            <person name="Strauss S.H."/>
            <person name="Jaiswal P."/>
            <person name="Grima-Pettenati J."/>
            <person name="Salse J."/>
            <person name="Van de Peer Y."/>
            <person name="Rokhsar D.S."/>
            <person name="Schmutz J."/>
        </authorList>
    </citation>
    <scope>NUCLEOTIDE SEQUENCE</scope>
    <source>
        <tissue evidence="1">Leaf extractions</tissue>
    </source>
</reference>
<accession>A0A058ZSP4</accession>
<gene>
    <name evidence="2" type="ORF">EUGRSUZ_L02148</name>
</gene>
<dbReference type="InParanoid" id="A0A058ZSP4"/>
<organism evidence="2">
    <name type="scientific">Eucalyptus grandis</name>
    <name type="common">Flooded gum</name>
    <dbReference type="NCBI Taxonomy" id="71139"/>
    <lineage>
        <taxon>Eukaryota</taxon>
        <taxon>Viridiplantae</taxon>
        <taxon>Streptophyta</taxon>
        <taxon>Embryophyta</taxon>
        <taxon>Tracheophyta</taxon>
        <taxon>Spermatophyta</taxon>
        <taxon>Magnoliopsida</taxon>
        <taxon>eudicotyledons</taxon>
        <taxon>Gunneridae</taxon>
        <taxon>Pentapetalae</taxon>
        <taxon>rosids</taxon>
        <taxon>malvids</taxon>
        <taxon>Myrtales</taxon>
        <taxon>Myrtaceae</taxon>
        <taxon>Myrtoideae</taxon>
        <taxon>Eucalypteae</taxon>
        <taxon>Eucalyptus</taxon>
    </lineage>
</organism>
<proteinExistence type="predicted"/>
<sequence>MCRQEILLSEFLSAEIETTSGRRRRSLSVTHFLLSSYVFAYALLCGRYNKTLHLNPPGGSNHTLVRFLSPTLLQEVLSRLLPGFASLNIGSSLTVVHSPLWRIFFVNRFLNAVTGKLMHNSWVSV</sequence>
<name>A0A058ZSP4_EUCGR</name>
<reference evidence="1" key="3">
    <citation type="submission" date="2023-04" db="EMBL/GenBank/DDBJ databases">
        <title>WGS assembly of Eucalyptus grandis.</title>
        <authorList>
            <person name="Myburg A."/>
            <person name="Grattapaglia D."/>
            <person name="Tuskan G."/>
            <person name="Hellsten U."/>
            <person name="Hayes R."/>
            <person name="Grimwood J."/>
            <person name="Jenkins J."/>
            <person name="Lindquist E."/>
            <person name="Tice H."/>
            <person name="Bauer D."/>
            <person name="Goodstein D."/>
            <person name="Dubchak I."/>
            <person name="Poliakov A."/>
            <person name="Mizrachi E."/>
            <person name="Kullan A."/>
            <person name="Hussey S."/>
            <person name="Pinard D."/>
            <person name="Van D."/>
            <person name="Singh P."/>
            <person name="Van J."/>
            <person name="Silva-Junior O."/>
            <person name="Togawa R."/>
            <person name="Pappas M."/>
            <person name="Faria D."/>
            <person name="Sansaloni C."/>
            <person name="Petroli C."/>
            <person name="Yang X."/>
            <person name="Ranjan P."/>
            <person name="Tschaplinski T."/>
            <person name="Ye C."/>
            <person name="Li T."/>
            <person name="Sterck L."/>
            <person name="Vanneste K."/>
            <person name="Murat F."/>
            <person name="Soler M."/>
            <person name="Clemente H."/>
            <person name="Saidi N."/>
            <person name="Cassan-Wang H."/>
            <person name="Dunand C."/>
            <person name="Hefer C."/>
            <person name="Bornberg-Bauer E."/>
            <person name="Kersting A."/>
            <person name="Vining K."/>
            <person name="Amarasinghe V."/>
            <person name="Ranik M."/>
            <person name="Naithani S."/>
            <person name="Elser J."/>
            <person name="Boyd A."/>
            <person name="Liston A."/>
            <person name="Spatafora J."/>
            <person name="Dharmwardhana P."/>
            <person name="Raja R."/>
            <person name="Sullivan C."/>
            <person name="Romanel E."/>
            <person name="Alves-Ferreira M."/>
            <person name="Kulheim C."/>
            <person name="Foley W."/>
            <person name="Carocha V."/>
            <person name="Paiva J."/>
            <person name="Kudrna D."/>
            <person name="Brommonschenkel S."/>
            <person name="Pasquali G."/>
            <person name="Byrne M."/>
            <person name="Rigault P."/>
            <person name="Tibbits J."/>
            <person name="Spokevicius A."/>
            <person name="Jones R."/>
            <person name="Steane D."/>
            <person name="Vaillancourt R."/>
            <person name="Potts B."/>
            <person name="Joubert F."/>
            <person name="Barry K."/>
            <person name="Pappas G."/>
            <person name="Strauss S."/>
            <person name="Jaiswal P."/>
            <person name="Grima-Pettenati J."/>
            <person name="Salse J."/>
            <person name="Van D."/>
            <person name="Rokhsar D."/>
            <person name="Schmutz J."/>
        </authorList>
    </citation>
    <scope>NUCLEOTIDE SEQUENCE</scope>
    <source>
        <tissue evidence="1">Leaf extractions</tissue>
    </source>
</reference>
<dbReference type="EMBL" id="KK199380">
    <property type="protein sequence ID" value="KCW44376.1"/>
    <property type="molecule type" value="Genomic_DNA"/>
</dbReference>
<keyword evidence="3" id="KW-1185">Reference proteome</keyword>
<evidence type="ECO:0000313" key="2">
    <source>
        <dbReference type="EMBL" id="KCW44376.1"/>
    </source>
</evidence>
<evidence type="ECO:0000313" key="3">
    <source>
        <dbReference type="Proteomes" id="UP000030711"/>
    </source>
</evidence>